<organism evidence="1">
    <name type="scientific">Arundo donax</name>
    <name type="common">Giant reed</name>
    <name type="synonym">Donax arundinaceus</name>
    <dbReference type="NCBI Taxonomy" id="35708"/>
    <lineage>
        <taxon>Eukaryota</taxon>
        <taxon>Viridiplantae</taxon>
        <taxon>Streptophyta</taxon>
        <taxon>Embryophyta</taxon>
        <taxon>Tracheophyta</taxon>
        <taxon>Spermatophyta</taxon>
        <taxon>Magnoliopsida</taxon>
        <taxon>Liliopsida</taxon>
        <taxon>Poales</taxon>
        <taxon>Poaceae</taxon>
        <taxon>PACMAD clade</taxon>
        <taxon>Arundinoideae</taxon>
        <taxon>Arundineae</taxon>
        <taxon>Arundo</taxon>
    </lineage>
</organism>
<evidence type="ECO:0000313" key="1">
    <source>
        <dbReference type="EMBL" id="JAD89532.1"/>
    </source>
</evidence>
<accession>A0A0A9E0M6</accession>
<reference evidence="1" key="2">
    <citation type="journal article" date="2015" name="Data Brief">
        <title>Shoot transcriptome of the giant reed, Arundo donax.</title>
        <authorList>
            <person name="Barrero R.A."/>
            <person name="Guerrero F.D."/>
            <person name="Moolhuijzen P."/>
            <person name="Goolsby J.A."/>
            <person name="Tidwell J."/>
            <person name="Bellgard S.E."/>
            <person name="Bellgard M.I."/>
        </authorList>
    </citation>
    <scope>NUCLEOTIDE SEQUENCE</scope>
    <source>
        <tissue evidence="1">Shoot tissue taken approximately 20 cm above the soil surface</tissue>
    </source>
</reference>
<name>A0A0A9E0M6_ARUDO</name>
<reference evidence="1" key="1">
    <citation type="submission" date="2014-09" db="EMBL/GenBank/DDBJ databases">
        <authorList>
            <person name="Magalhaes I.L.F."/>
            <person name="Oliveira U."/>
            <person name="Santos F.R."/>
            <person name="Vidigal T.H.D.A."/>
            <person name="Brescovit A.D."/>
            <person name="Santos A.J."/>
        </authorList>
    </citation>
    <scope>NUCLEOTIDE SEQUENCE</scope>
    <source>
        <tissue evidence="1">Shoot tissue taken approximately 20 cm above the soil surface</tissue>
    </source>
</reference>
<dbReference type="EMBL" id="GBRH01208363">
    <property type="protein sequence ID" value="JAD89532.1"/>
    <property type="molecule type" value="Transcribed_RNA"/>
</dbReference>
<protein>
    <submittedName>
        <fullName evidence="1">Uncharacterized protein</fullName>
    </submittedName>
</protein>
<proteinExistence type="predicted"/>
<sequence length="86" mass="9927">MNDPNSRYSNSLRRKLKRRSCKHLDCFNQSIIVVHRLPHSHENNISNLRVTGCMDQLLHNFSRRKIAFESHCSSSTESAAHLAPNL</sequence>
<dbReference type="AlphaFoldDB" id="A0A0A9E0M6"/>